<dbReference type="InterPro" id="IPR036255">
    <property type="entry name" value="YgfB-like_sf"/>
</dbReference>
<dbReference type="EMBL" id="QFFI01000014">
    <property type="protein sequence ID" value="PWG62970.1"/>
    <property type="molecule type" value="Genomic_DNA"/>
</dbReference>
<dbReference type="Gene3D" id="1.20.120.740">
    <property type="entry name" value="YgfB uncharacterised protein family UPF0149, PF03695"/>
    <property type="match status" value="1"/>
</dbReference>
<keyword evidence="3" id="KW-1185">Reference proteome</keyword>
<comment type="similarity">
    <text evidence="1">Belongs to the UPF0149 family.</text>
</comment>
<dbReference type="OrthoDB" id="9783391at2"/>
<dbReference type="PANTHER" id="PTHR37528">
    <property type="entry name" value="UPF0149 PROTEIN YGFB"/>
    <property type="match status" value="1"/>
</dbReference>
<dbReference type="Proteomes" id="UP000245474">
    <property type="component" value="Unassembled WGS sequence"/>
</dbReference>
<reference evidence="2 3" key="1">
    <citation type="submission" date="2018-05" db="EMBL/GenBank/DDBJ databases">
        <title>Spiribacter halobius sp. nov., a moderately halophilic bacterium isolated from marine solar saltern.</title>
        <authorList>
            <person name="Zheng W.-S."/>
            <person name="Lu D.-C."/>
            <person name="Du Z.-J."/>
        </authorList>
    </citation>
    <scope>NUCLEOTIDE SEQUENCE [LARGE SCALE GENOMIC DNA]</scope>
    <source>
        <strain evidence="2 3">E85</strain>
    </source>
</reference>
<dbReference type="GO" id="GO:0005829">
    <property type="term" value="C:cytosol"/>
    <property type="evidence" value="ECO:0007669"/>
    <property type="project" value="TreeGrafter"/>
</dbReference>
<dbReference type="RefSeq" id="WP_109678719.1">
    <property type="nucleotide sequence ID" value="NZ_CP086615.1"/>
</dbReference>
<dbReference type="InterPro" id="IPR011978">
    <property type="entry name" value="YgfB-like"/>
</dbReference>
<proteinExistence type="inferred from homology"/>
<dbReference type="SUPFAM" id="SSF101327">
    <property type="entry name" value="YgfB-like"/>
    <property type="match status" value="1"/>
</dbReference>
<evidence type="ECO:0000256" key="1">
    <source>
        <dbReference type="ARBA" id="ARBA00038308"/>
    </source>
</evidence>
<organism evidence="2 3">
    <name type="scientific">Sediminicurvatus halobius</name>
    <dbReference type="NCBI Taxonomy" id="2182432"/>
    <lineage>
        <taxon>Bacteria</taxon>
        <taxon>Pseudomonadati</taxon>
        <taxon>Pseudomonadota</taxon>
        <taxon>Gammaproteobacteria</taxon>
        <taxon>Chromatiales</taxon>
        <taxon>Ectothiorhodospiraceae</taxon>
        <taxon>Sediminicurvatus</taxon>
    </lineage>
</organism>
<dbReference type="PANTHER" id="PTHR37528:SF1">
    <property type="entry name" value="UPF0149 PROTEIN YGFB"/>
    <property type="match status" value="1"/>
</dbReference>
<dbReference type="Pfam" id="PF03695">
    <property type="entry name" value="UPF0149"/>
    <property type="match status" value="1"/>
</dbReference>
<gene>
    <name evidence="2" type="ORF">DEM34_10250</name>
</gene>
<dbReference type="NCBIfam" id="TIGR02292">
    <property type="entry name" value="ygfB_yecA"/>
    <property type="match status" value="1"/>
</dbReference>
<name>A0A2U2N1G4_9GAMM</name>
<comment type="caution">
    <text evidence="2">The sequence shown here is derived from an EMBL/GenBank/DDBJ whole genome shotgun (WGS) entry which is preliminary data.</text>
</comment>
<evidence type="ECO:0000313" key="3">
    <source>
        <dbReference type="Proteomes" id="UP000245474"/>
    </source>
</evidence>
<accession>A0A2U2N1G4</accession>
<protein>
    <submittedName>
        <fullName evidence="2">YecA family protein</fullName>
    </submittedName>
</protein>
<evidence type="ECO:0000313" key="2">
    <source>
        <dbReference type="EMBL" id="PWG62970.1"/>
    </source>
</evidence>
<sequence>MSDGQRFHELDDALTAVGGETGAAEAHGLLCGMFCGPQEPEAARWIAHVLAGASAHGDAARGCLAALTEVYEQTRAALENEALEFQPLLPADDEPLETRARALGEWCEGFLFGLGVAGSEREHLPKEAAEVVNDLGQIARIDPDAGADEDSEQAYTELVEYLRVATLLVRENTATPAANGESGPRDRLH</sequence>
<dbReference type="AlphaFoldDB" id="A0A2U2N1G4"/>